<reference evidence="2" key="1">
    <citation type="submission" date="2016-11" db="UniProtKB">
        <authorList>
            <consortium name="WormBaseParasite"/>
        </authorList>
    </citation>
    <scope>IDENTIFICATION</scope>
</reference>
<proteinExistence type="predicted"/>
<name>A0A1I7YSN4_9BILA</name>
<dbReference type="AlphaFoldDB" id="A0A1I7YSN4"/>
<accession>A0A1I7YSN4</accession>
<sequence length="73" mass="8355">MTDSQIFQEKACPNNLSLSPCLFLFTVYKMIKKRFAAYVAMKEPLSNQMSTLTARMGWSGFILDARSVQLTRK</sequence>
<keyword evidence="1" id="KW-1185">Reference proteome</keyword>
<dbReference type="Proteomes" id="UP000095287">
    <property type="component" value="Unplaced"/>
</dbReference>
<dbReference type="WBParaSite" id="L893_g19330.t1">
    <property type="protein sequence ID" value="L893_g19330.t1"/>
    <property type="gene ID" value="L893_g19330"/>
</dbReference>
<evidence type="ECO:0000313" key="2">
    <source>
        <dbReference type="WBParaSite" id="L893_g19330.t1"/>
    </source>
</evidence>
<organism evidence="1 2">
    <name type="scientific">Steinernema glaseri</name>
    <dbReference type="NCBI Taxonomy" id="37863"/>
    <lineage>
        <taxon>Eukaryota</taxon>
        <taxon>Metazoa</taxon>
        <taxon>Ecdysozoa</taxon>
        <taxon>Nematoda</taxon>
        <taxon>Chromadorea</taxon>
        <taxon>Rhabditida</taxon>
        <taxon>Tylenchina</taxon>
        <taxon>Panagrolaimomorpha</taxon>
        <taxon>Strongyloidoidea</taxon>
        <taxon>Steinernematidae</taxon>
        <taxon>Steinernema</taxon>
    </lineage>
</organism>
<evidence type="ECO:0000313" key="1">
    <source>
        <dbReference type="Proteomes" id="UP000095287"/>
    </source>
</evidence>
<protein>
    <submittedName>
        <fullName evidence="2">Uncharacterized protein</fullName>
    </submittedName>
</protein>